<evidence type="ECO:0000259" key="2">
    <source>
        <dbReference type="Pfam" id="PF09917"/>
    </source>
</evidence>
<dbReference type="Gene3D" id="2.40.128.520">
    <property type="match status" value="1"/>
</dbReference>
<accession>A0AAV4ZQB5</accession>
<dbReference type="Proteomes" id="UP001055247">
    <property type="component" value="Unassembled WGS sequence"/>
</dbReference>
<evidence type="ECO:0000313" key="4">
    <source>
        <dbReference type="Proteomes" id="UP001055247"/>
    </source>
</evidence>
<protein>
    <recommendedName>
        <fullName evidence="2">DUF2147 domain-containing protein</fullName>
    </recommendedName>
</protein>
<dbReference type="Pfam" id="PF09917">
    <property type="entry name" value="DUF2147"/>
    <property type="match status" value="1"/>
</dbReference>
<reference evidence="3" key="1">
    <citation type="journal article" date="2016" name="Front. Microbiol.">
        <title>Genome Sequence of the Piezophilic, Mesophilic Sulfate-Reducing Bacterium Desulfovibrio indicus J2T.</title>
        <authorList>
            <person name="Cao J."/>
            <person name="Maignien L."/>
            <person name="Shao Z."/>
            <person name="Alain K."/>
            <person name="Jebbar M."/>
        </authorList>
    </citation>
    <scope>NUCLEOTIDE SEQUENCE</scope>
    <source>
        <strain evidence="3">DSM 16372</strain>
    </source>
</reference>
<dbReference type="AlphaFoldDB" id="A0AAV4ZQB5"/>
<dbReference type="PANTHER" id="PTHR36919:SF2">
    <property type="entry name" value="BLL6627 PROTEIN"/>
    <property type="match status" value="1"/>
</dbReference>
<proteinExistence type="predicted"/>
<gene>
    <name evidence="3" type="ORF">BHAOGJBA_4329</name>
</gene>
<feature type="chain" id="PRO_5043427971" description="DUF2147 domain-containing protein" evidence="1">
    <location>
        <begin position="40"/>
        <end position="152"/>
    </location>
</feature>
<evidence type="ECO:0000313" key="3">
    <source>
        <dbReference type="EMBL" id="GJD90786.1"/>
    </source>
</evidence>
<keyword evidence="4" id="KW-1185">Reference proteome</keyword>
<feature type="signal peptide" evidence="1">
    <location>
        <begin position="1"/>
        <end position="39"/>
    </location>
</feature>
<dbReference type="PANTHER" id="PTHR36919">
    <property type="entry name" value="BLR1215 PROTEIN"/>
    <property type="match status" value="1"/>
</dbReference>
<dbReference type="InterPro" id="IPR019223">
    <property type="entry name" value="DUF2147"/>
</dbReference>
<keyword evidence="1" id="KW-0732">Signal</keyword>
<evidence type="ECO:0000256" key="1">
    <source>
        <dbReference type="SAM" id="SignalP"/>
    </source>
</evidence>
<dbReference type="EMBL" id="BPQO01000021">
    <property type="protein sequence ID" value="GJD90786.1"/>
    <property type="molecule type" value="Genomic_DNA"/>
</dbReference>
<organism evidence="3 4">
    <name type="scientific">Methylobacterium hispanicum</name>
    <dbReference type="NCBI Taxonomy" id="270350"/>
    <lineage>
        <taxon>Bacteria</taxon>
        <taxon>Pseudomonadati</taxon>
        <taxon>Pseudomonadota</taxon>
        <taxon>Alphaproteobacteria</taxon>
        <taxon>Hyphomicrobiales</taxon>
        <taxon>Methylobacteriaceae</taxon>
        <taxon>Methylobacterium</taxon>
    </lineage>
</organism>
<sequence length="152" mass="15800">MVRACNTIYREDTMTSRRRSTLRAAGLLALLLAAGSGHAAGDPAGIWLTETGESKVRLARCGGGYCGTLVSAAGKGLDTNNPDPALRTRSVVGVQIVNAPNASGDGYAGTLYNPKDGKTYSGTLKMTGPNTVVVSGCVMSVFCKSQTWKRAN</sequence>
<feature type="domain" description="DUF2147" evidence="2">
    <location>
        <begin position="45"/>
        <end position="150"/>
    </location>
</feature>
<reference evidence="3" key="2">
    <citation type="submission" date="2021-08" db="EMBL/GenBank/DDBJ databases">
        <authorList>
            <person name="Tani A."/>
            <person name="Ola A."/>
            <person name="Ogura Y."/>
            <person name="Katsura K."/>
            <person name="Hayashi T."/>
        </authorList>
    </citation>
    <scope>NUCLEOTIDE SEQUENCE</scope>
    <source>
        <strain evidence="3">DSM 16372</strain>
    </source>
</reference>
<name>A0AAV4ZQB5_9HYPH</name>
<comment type="caution">
    <text evidence="3">The sequence shown here is derived from an EMBL/GenBank/DDBJ whole genome shotgun (WGS) entry which is preliminary data.</text>
</comment>